<sequence>LLGGTGQGAEKATAGAGGCENCQRCLLAGYRERQKDYLCLGVQRQLQPVEVVSRPVLPRAILCAAQERHLSNHDNRRGLGSANQMLYTCSSF</sequence>
<dbReference type="EMBL" id="CDPU01000028">
    <property type="protein sequence ID" value="CEO52298.1"/>
    <property type="molecule type" value="Genomic_DNA"/>
</dbReference>
<proteinExistence type="predicted"/>
<protein>
    <submittedName>
        <fullName evidence="1">Uncharacterized protein</fullName>
    </submittedName>
</protein>
<reference evidence="1" key="1">
    <citation type="submission" date="2015-01" db="EMBL/GenBank/DDBJ databases">
        <authorList>
            <person name="Durling Mikael"/>
        </authorList>
    </citation>
    <scope>NUCLEOTIDE SEQUENCE</scope>
</reference>
<feature type="non-terminal residue" evidence="1">
    <location>
        <position position="1"/>
    </location>
</feature>
<accession>A0A0B7K4Q0</accession>
<gene>
    <name evidence="1" type="ORF">BN869_000008356_1</name>
</gene>
<evidence type="ECO:0000313" key="1">
    <source>
        <dbReference type="EMBL" id="CEO52298.1"/>
    </source>
</evidence>
<organism evidence="1">
    <name type="scientific">Bionectria ochroleuca</name>
    <name type="common">Gliocladium roseum</name>
    <dbReference type="NCBI Taxonomy" id="29856"/>
    <lineage>
        <taxon>Eukaryota</taxon>
        <taxon>Fungi</taxon>
        <taxon>Dikarya</taxon>
        <taxon>Ascomycota</taxon>
        <taxon>Pezizomycotina</taxon>
        <taxon>Sordariomycetes</taxon>
        <taxon>Hypocreomycetidae</taxon>
        <taxon>Hypocreales</taxon>
        <taxon>Bionectriaceae</taxon>
        <taxon>Clonostachys</taxon>
    </lineage>
</organism>
<dbReference type="AlphaFoldDB" id="A0A0B7K4Q0"/>
<name>A0A0B7K4Q0_BIOOC</name>